<sequence>MRHVRSPVLPGTDKESREFGDLITSLTYIRDDCWELWSPVWAERCYRAQTHMGLSRRKPDVTDPACVLNSNLASASLRRHPETMIRTKGLSPGKIANLLRALFENELDGGYLSCSNLDSDEDIMLSENDCEESEESSSNLKLIIFQ</sequence>
<reference evidence="1" key="1">
    <citation type="submission" date="2020-08" db="EMBL/GenBank/DDBJ databases">
        <title>Multicomponent nature underlies the extraordinary mechanical properties of spider dragline silk.</title>
        <authorList>
            <person name="Kono N."/>
            <person name="Nakamura H."/>
            <person name="Mori M."/>
            <person name="Yoshida Y."/>
            <person name="Ohtoshi R."/>
            <person name="Malay A.D."/>
            <person name="Moran D.A.P."/>
            <person name="Tomita M."/>
            <person name="Numata K."/>
            <person name="Arakawa K."/>
        </authorList>
    </citation>
    <scope>NUCLEOTIDE SEQUENCE</scope>
</reference>
<dbReference type="Proteomes" id="UP000887159">
    <property type="component" value="Unassembled WGS sequence"/>
</dbReference>
<dbReference type="EMBL" id="BMAU01021371">
    <property type="protein sequence ID" value="GFY25611.1"/>
    <property type="molecule type" value="Genomic_DNA"/>
</dbReference>
<organism evidence="1 2">
    <name type="scientific">Trichonephila clavipes</name>
    <name type="common">Golden silk orbweaver</name>
    <name type="synonym">Nephila clavipes</name>
    <dbReference type="NCBI Taxonomy" id="2585209"/>
    <lineage>
        <taxon>Eukaryota</taxon>
        <taxon>Metazoa</taxon>
        <taxon>Ecdysozoa</taxon>
        <taxon>Arthropoda</taxon>
        <taxon>Chelicerata</taxon>
        <taxon>Arachnida</taxon>
        <taxon>Araneae</taxon>
        <taxon>Araneomorphae</taxon>
        <taxon>Entelegynae</taxon>
        <taxon>Araneoidea</taxon>
        <taxon>Nephilidae</taxon>
        <taxon>Trichonephila</taxon>
    </lineage>
</organism>
<evidence type="ECO:0000313" key="1">
    <source>
        <dbReference type="EMBL" id="GFY25611.1"/>
    </source>
</evidence>
<dbReference type="AlphaFoldDB" id="A0A8X6W0B4"/>
<gene>
    <name evidence="1" type="ORF">TNCV_2487311</name>
</gene>
<protein>
    <submittedName>
        <fullName evidence="1">Uncharacterized protein</fullName>
    </submittedName>
</protein>
<name>A0A8X6W0B4_TRICX</name>
<evidence type="ECO:0000313" key="2">
    <source>
        <dbReference type="Proteomes" id="UP000887159"/>
    </source>
</evidence>
<comment type="caution">
    <text evidence="1">The sequence shown here is derived from an EMBL/GenBank/DDBJ whole genome shotgun (WGS) entry which is preliminary data.</text>
</comment>
<keyword evidence="2" id="KW-1185">Reference proteome</keyword>
<accession>A0A8X6W0B4</accession>
<proteinExistence type="predicted"/>